<reference evidence="1" key="1">
    <citation type="journal article" date="2015" name="Nature">
        <title>Complex archaea that bridge the gap between prokaryotes and eukaryotes.</title>
        <authorList>
            <person name="Spang A."/>
            <person name="Saw J.H."/>
            <person name="Jorgensen S.L."/>
            <person name="Zaremba-Niedzwiedzka K."/>
            <person name="Martijn J."/>
            <person name="Lind A.E."/>
            <person name="van Eijk R."/>
            <person name="Schleper C."/>
            <person name="Guy L."/>
            <person name="Ettema T.J."/>
        </authorList>
    </citation>
    <scope>NUCLEOTIDE SEQUENCE</scope>
</reference>
<gene>
    <name evidence="1" type="ORF">LCGC14_2324410</name>
</gene>
<feature type="non-terminal residue" evidence="1">
    <location>
        <position position="126"/>
    </location>
</feature>
<dbReference type="EMBL" id="LAZR01033282">
    <property type="protein sequence ID" value="KKL48546.1"/>
    <property type="molecule type" value="Genomic_DNA"/>
</dbReference>
<dbReference type="AlphaFoldDB" id="A0A0F9D4F2"/>
<protein>
    <submittedName>
        <fullName evidence="1">Uncharacterized protein</fullName>
    </submittedName>
</protein>
<proteinExistence type="predicted"/>
<evidence type="ECO:0000313" key="1">
    <source>
        <dbReference type="EMBL" id="KKL48546.1"/>
    </source>
</evidence>
<sequence length="126" mass="13045">MSDAYGELFEINEAGTTVNIPVAGTFVKWTTSSAGLGGPSDLIDVDAANDQLVVGANGGGVYEVIVSTSMEGNNNSLKEGAVFLNGVRQQQLEFNRHIGNNVDEGAAGISGLITLVAGDVIDLRFT</sequence>
<accession>A0A0F9D4F2</accession>
<name>A0A0F9D4F2_9ZZZZ</name>
<comment type="caution">
    <text evidence="1">The sequence shown here is derived from an EMBL/GenBank/DDBJ whole genome shotgun (WGS) entry which is preliminary data.</text>
</comment>
<organism evidence="1">
    <name type="scientific">marine sediment metagenome</name>
    <dbReference type="NCBI Taxonomy" id="412755"/>
    <lineage>
        <taxon>unclassified sequences</taxon>
        <taxon>metagenomes</taxon>
        <taxon>ecological metagenomes</taxon>
    </lineage>
</organism>